<feature type="domain" description="ABC transporter" evidence="5">
    <location>
        <begin position="7"/>
        <end position="240"/>
    </location>
</feature>
<sequence>MTTSVSVTLDGVAWHTPDGRCLFSDLTARFDGRLTGLVGRNGVGKSVLAQMMAGLRVPSAGHCRRVGRVHYLPQQVAVIPGQRVAELAAVDNVLAALLRIEAGSTDPADFDAVGEQWMLRETLQQALFDAGLEGVSADMPVDKLSGGQRMRVALVGALLQPVELLILDEPSNHLDLAGRQWLAAQLRARGQGVLLVSHDRLLLAEVERIVELSPQGLRSHGGNYASYAQARAATRAAAETLLQQRRHERRKGEQELRVQRERLEQRSARGSRDAARANQAPILLGLQRQRAEANAGRARQQLQQRHAGLDDAVRQAHAQLDAPPPVLLMPALLPGGPEWVVRLEGVRLPWSDPAQPALDLSLRRGQRLAVSGANGTGKSTLLKLLAGQCEAVAGNVQVAVPAALLDQQLAVLPPQCSALQGLRESNPLQEEAVSRSRLSLLGLDAAQAVLPSARLSGGQRLKAALACVLYADPPAQLLLLDEPGNHLDLESLEALEGLLRQYRGTLVVVSHDPAFLQAIGIDATLQLDRDGWRLQPA</sequence>
<dbReference type="GO" id="GO:0005524">
    <property type="term" value="F:ATP binding"/>
    <property type="evidence" value="ECO:0007669"/>
    <property type="project" value="UniProtKB-KW"/>
</dbReference>
<evidence type="ECO:0000256" key="3">
    <source>
        <dbReference type="ARBA" id="ARBA00022840"/>
    </source>
</evidence>
<name>A0ABU5UYS0_9GAMM</name>
<comment type="caution">
    <text evidence="6">The sequence shown here is derived from an EMBL/GenBank/DDBJ whole genome shotgun (WGS) entry which is preliminary data.</text>
</comment>
<dbReference type="PROSITE" id="PS00211">
    <property type="entry name" value="ABC_TRANSPORTER_1"/>
    <property type="match status" value="1"/>
</dbReference>
<proteinExistence type="predicted"/>
<dbReference type="Proteomes" id="UP001301653">
    <property type="component" value="Unassembled WGS sequence"/>
</dbReference>
<feature type="domain" description="ABC transporter" evidence="5">
    <location>
        <begin position="340"/>
        <end position="537"/>
    </location>
</feature>
<feature type="region of interest" description="Disordered" evidence="4">
    <location>
        <begin position="245"/>
        <end position="283"/>
    </location>
</feature>
<feature type="compositionally biased region" description="Basic and acidic residues" evidence="4">
    <location>
        <begin position="250"/>
        <end position="275"/>
    </location>
</feature>
<accession>A0ABU5UYS0</accession>
<organism evidence="6 7">
    <name type="scientific">Stenotrophomonas capsici</name>
    <dbReference type="NCBI Taxonomy" id="3110230"/>
    <lineage>
        <taxon>Bacteria</taxon>
        <taxon>Pseudomonadati</taxon>
        <taxon>Pseudomonadota</taxon>
        <taxon>Gammaproteobacteria</taxon>
        <taxon>Lysobacterales</taxon>
        <taxon>Lysobacteraceae</taxon>
        <taxon>Stenotrophomonas</taxon>
    </lineage>
</organism>
<dbReference type="EMBL" id="JAYFUH010000050">
    <property type="protein sequence ID" value="MEA5666249.1"/>
    <property type="molecule type" value="Genomic_DNA"/>
</dbReference>
<keyword evidence="7" id="KW-1185">Reference proteome</keyword>
<evidence type="ECO:0000256" key="2">
    <source>
        <dbReference type="ARBA" id="ARBA00022741"/>
    </source>
</evidence>
<dbReference type="SMART" id="SM00382">
    <property type="entry name" value="AAA"/>
    <property type="match status" value="2"/>
</dbReference>
<dbReference type="InterPro" id="IPR017871">
    <property type="entry name" value="ABC_transporter-like_CS"/>
</dbReference>
<dbReference type="CDD" id="cd03221">
    <property type="entry name" value="ABCF_EF-3"/>
    <property type="match status" value="1"/>
</dbReference>
<evidence type="ECO:0000313" key="7">
    <source>
        <dbReference type="Proteomes" id="UP001301653"/>
    </source>
</evidence>
<dbReference type="PANTHER" id="PTHR19211:SF6">
    <property type="entry name" value="BLL7188 PROTEIN"/>
    <property type="match status" value="1"/>
</dbReference>
<dbReference type="PANTHER" id="PTHR19211">
    <property type="entry name" value="ATP-BINDING TRANSPORT PROTEIN-RELATED"/>
    <property type="match status" value="1"/>
</dbReference>
<dbReference type="InterPro" id="IPR050611">
    <property type="entry name" value="ABCF"/>
</dbReference>
<dbReference type="SUPFAM" id="SSF52540">
    <property type="entry name" value="P-loop containing nucleoside triphosphate hydrolases"/>
    <property type="match status" value="2"/>
</dbReference>
<dbReference type="PROSITE" id="PS50893">
    <property type="entry name" value="ABC_TRANSPORTER_2"/>
    <property type="match status" value="2"/>
</dbReference>
<dbReference type="RefSeq" id="WP_323437759.1">
    <property type="nucleotide sequence ID" value="NZ_JAYFUH010000050.1"/>
</dbReference>
<evidence type="ECO:0000313" key="6">
    <source>
        <dbReference type="EMBL" id="MEA5666249.1"/>
    </source>
</evidence>
<reference evidence="6 7" key="1">
    <citation type="submission" date="2023-12" db="EMBL/GenBank/DDBJ databases">
        <title>Stenotrophomonas guangdongensis sp. nov., isolated from wilted pepper plants (Capsicum annuum).</title>
        <authorList>
            <person name="Qiu M."/>
            <person name="Li Y."/>
            <person name="Liu Q."/>
            <person name="Zhang X."/>
            <person name="Huang Y."/>
            <person name="Guo R."/>
            <person name="Hu M."/>
            <person name="Zhou J."/>
            <person name="Zhou X."/>
        </authorList>
    </citation>
    <scope>NUCLEOTIDE SEQUENCE [LARGE SCALE GENOMIC DNA]</scope>
    <source>
        <strain evidence="6 7">MH1</strain>
    </source>
</reference>
<dbReference type="InterPro" id="IPR003439">
    <property type="entry name" value="ABC_transporter-like_ATP-bd"/>
</dbReference>
<keyword evidence="1" id="KW-0677">Repeat</keyword>
<dbReference type="Pfam" id="PF00005">
    <property type="entry name" value="ABC_tran"/>
    <property type="match status" value="2"/>
</dbReference>
<dbReference type="Gene3D" id="3.40.50.300">
    <property type="entry name" value="P-loop containing nucleotide triphosphate hydrolases"/>
    <property type="match status" value="2"/>
</dbReference>
<dbReference type="InterPro" id="IPR003593">
    <property type="entry name" value="AAA+_ATPase"/>
</dbReference>
<keyword evidence="2" id="KW-0547">Nucleotide-binding</keyword>
<dbReference type="InterPro" id="IPR027417">
    <property type="entry name" value="P-loop_NTPase"/>
</dbReference>
<keyword evidence="3 6" id="KW-0067">ATP-binding</keyword>
<evidence type="ECO:0000256" key="1">
    <source>
        <dbReference type="ARBA" id="ARBA00022737"/>
    </source>
</evidence>
<evidence type="ECO:0000256" key="4">
    <source>
        <dbReference type="SAM" id="MobiDB-lite"/>
    </source>
</evidence>
<gene>
    <name evidence="6" type="ORF">VA603_01680</name>
</gene>
<evidence type="ECO:0000259" key="5">
    <source>
        <dbReference type="PROSITE" id="PS50893"/>
    </source>
</evidence>
<protein>
    <submittedName>
        <fullName evidence="6">ATP-binding cassette domain-containing protein</fullName>
    </submittedName>
</protein>